<accession>A0A1G2M225</accession>
<proteinExistence type="predicted"/>
<organism evidence="2 3">
    <name type="scientific">Candidatus Taylorbacteria bacterium RIFCSPHIGHO2_01_FULL_46_22b</name>
    <dbReference type="NCBI Taxonomy" id="1802301"/>
    <lineage>
        <taxon>Bacteria</taxon>
        <taxon>Candidatus Tayloriibacteriota</taxon>
    </lineage>
</organism>
<evidence type="ECO:0000256" key="1">
    <source>
        <dbReference type="SAM" id="MobiDB-lite"/>
    </source>
</evidence>
<feature type="region of interest" description="Disordered" evidence="1">
    <location>
        <begin position="104"/>
        <end position="128"/>
    </location>
</feature>
<gene>
    <name evidence="2" type="ORF">A2664_01180</name>
</gene>
<dbReference type="EMBL" id="MHRF01000010">
    <property type="protein sequence ID" value="OHA17946.1"/>
    <property type="molecule type" value="Genomic_DNA"/>
</dbReference>
<evidence type="ECO:0000313" key="2">
    <source>
        <dbReference type="EMBL" id="OHA17946.1"/>
    </source>
</evidence>
<sequence length="128" mass="15173">MEIVLLFTFFVALRFLFRPPEKHADVDPYEWLEVVSFTVWKSGEDIRDEMRKLKGCPIDSSKMLAAFMWLEANHLVEKRPSNEEVKSEETEDLPDQIKLYEFRRPSKWRPTQPEPVQSPYPSLIPEFA</sequence>
<dbReference type="AlphaFoldDB" id="A0A1G2M225"/>
<evidence type="ECO:0000313" key="3">
    <source>
        <dbReference type="Proteomes" id="UP000178873"/>
    </source>
</evidence>
<reference evidence="2 3" key="1">
    <citation type="journal article" date="2016" name="Nat. Commun.">
        <title>Thousands of microbial genomes shed light on interconnected biogeochemical processes in an aquifer system.</title>
        <authorList>
            <person name="Anantharaman K."/>
            <person name="Brown C.T."/>
            <person name="Hug L.A."/>
            <person name="Sharon I."/>
            <person name="Castelle C.J."/>
            <person name="Probst A.J."/>
            <person name="Thomas B.C."/>
            <person name="Singh A."/>
            <person name="Wilkins M.J."/>
            <person name="Karaoz U."/>
            <person name="Brodie E.L."/>
            <person name="Williams K.H."/>
            <person name="Hubbard S.S."/>
            <person name="Banfield J.F."/>
        </authorList>
    </citation>
    <scope>NUCLEOTIDE SEQUENCE [LARGE SCALE GENOMIC DNA]</scope>
</reference>
<name>A0A1G2M225_9BACT</name>
<dbReference type="Proteomes" id="UP000178873">
    <property type="component" value="Unassembled WGS sequence"/>
</dbReference>
<protein>
    <submittedName>
        <fullName evidence="2">Uncharacterized protein</fullName>
    </submittedName>
</protein>
<comment type="caution">
    <text evidence="2">The sequence shown here is derived from an EMBL/GenBank/DDBJ whole genome shotgun (WGS) entry which is preliminary data.</text>
</comment>